<sequence length="354" mass="39431">MTSVLPTRIIVRIPNWIGDAIVSLSSIQAIRSRYQNVQISVMGPEPITALLSEFSDVVSYNPTNISSKIFFDLGFCFPLSFRSAYELWRIPCKERIGYAHEGRSFFLSRRLNYPAWANHHFHQVTYYQEMVQSVFHDLSFNPPKLVVPDSRRRDAMARHLGALDGREILLAVNPGAFFGSAKTWPSSYFISLLSRLLIDYPSIRIILFSGGKDREKADVLEQALPKEKVVALQGKTALSDSLAILSGCDYLLTNDSGMMHMGAALGLPGTVFFGPTDPVATGPLGGKIRVLSHHVTCAPCLLRECPIDHRCMTGLTWEIAHGPIFEDLRRIRMQKEQGATPSELESSGSEVMNT</sequence>
<dbReference type="PANTHER" id="PTHR30160:SF7">
    <property type="entry name" value="ADP-HEPTOSE--LPS HEPTOSYLTRANSFERASE 2"/>
    <property type="match status" value="1"/>
</dbReference>
<keyword evidence="8" id="KW-1185">Reference proteome</keyword>
<evidence type="ECO:0000256" key="6">
    <source>
        <dbReference type="SAM" id="MobiDB-lite"/>
    </source>
</evidence>
<reference evidence="8" key="2">
    <citation type="submission" date="2012-03" db="EMBL/GenBank/DDBJ databases">
        <title>The complete genome sequence of the pioneer microbe on fresh volcanic deposit, Leptospirillum ferrooxidans strain C2-3.</title>
        <authorList>
            <person name="Fujimura R."/>
            <person name="Sato Y."/>
            <person name="Nishizawa T."/>
            <person name="Nanba K."/>
            <person name="Oshima K."/>
            <person name="Hattori M."/>
            <person name="Kamijo T."/>
            <person name="Ohta H."/>
        </authorList>
    </citation>
    <scope>NUCLEOTIDE SEQUENCE [LARGE SCALE GENOMIC DNA]</scope>
    <source>
        <strain evidence="8">C2-3</strain>
    </source>
</reference>
<dbReference type="CDD" id="cd03789">
    <property type="entry name" value="GT9_LPS_heptosyltransferase"/>
    <property type="match status" value="1"/>
</dbReference>
<keyword evidence="2 7" id="KW-0808">Transferase</keyword>
<dbReference type="InterPro" id="IPR051199">
    <property type="entry name" value="LPS_LOS_Heptosyltrfase"/>
</dbReference>
<name>I0IPB3_LEPFC</name>
<dbReference type="KEGG" id="lfc:LFE_1429"/>
<dbReference type="AlphaFoldDB" id="I0IPB3"/>
<reference evidence="7 8" key="1">
    <citation type="journal article" date="2012" name="J. Bacteriol.">
        <title>Complete Genome Sequence of Leptospirillum ferrooxidans Strain C2-3, Isolated from a Fresh Volcanic Ash Deposit on the Island of Miyake, Japan.</title>
        <authorList>
            <person name="Fujimura R."/>
            <person name="Sato Y."/>
            <person name="Nishizawa T."/>
            <person name="Oshima K."/>
            <person name="Kim S.-W."/>
            <person name="Hattori M."/>
            <person name="Kamijo T."/>
            <person name="Ohta H."/>
        </authorList>
    </citation>
    <scope>NUCLEOTIDE SEQUENCE [LARGE SCALE GENOMIC DNA]</scope>
    <source>
        <strain evidence="7 8">C2-3</strain>
    </source>
</reference>
<dbReference type="GO" id="GO:0008713">
    <property type="term" value="F:ADP-heptose-lipopolysaccharide heptosyltransferase activity"/>
    <property type="evidence" value="ECO:0007669"/>
    <property type="project" value="UniProtKB-EC"/>
</dbReference>
<evidence type="ECO:0000313" key="8">
    <source>
        <dbReference type="Proteomes" id="UP000007382"/>
    </source>
</evidence>
<evidence type="ECO:0000256" key="2">
    <source>
        <dbReference type="ARBA" id="ARBA00022679"/>
    </source>
</evidence>
<dbReference type="GO" id="GO:0005829">
    <property type="term" value="C:cytosol"/>
    <property type="evidence" value="ECO:0007669"/>
    <property type="project" value="TreeGrafter"/>
</dbReference>
<dbReference type="STRING" id="1162668.LFE_1429"/>
<dbReference type="EMBL" id="AP012342">
    <property type="protein sequence ID" value="BAM07112.1"/>
    <property type="molecule type" value="Genomic_DNA"/>
</dbReference>
<accession>I0IPB3</accession>
<protein>
    <recommendedName>
        <fullName evidence="4">lipopolysaccharide heptosyltransferase II</fullName>
        <ecNumber evidence="4">2.4.99.24</ecNumber>
    </recommendedName>
</protein>
<feature type="region of interest" description="Disordered" evidence="6">
    <location>
        <begin position="335"/>
        <end position="354"/>
    </location>
</feature>
<comment type="catalytic activity">
    <reaction evidence="5">
        <text>an L-alpha-D-Hep-(1-&gt;5)-[alpha-Kdo-(2-&gt;4)]-alpha-Kdo-(2-&gt;6)-lipid A + ADP-L-glycero-beta-D-manno-heptose = an L-alpha-D-Hep-(1-&gt;3)-L-alpha-D-Hep-(1-&gt;5)-[alpha-Kdo-(2-&gt;4)]-alpha-Kdo-(2-&gt;6)-lipid A + ADP + H(+)</text>
        <dbReference type="Rhea" id="RHEA:74071"/>
        <dbReference type="ChEBI" id="CHEBI:15378"/>
        <dbReference type="ChEBI" id="CHEBI:61506"/>
        <dbReference type="ChEBI" id="CHEBI:193068"/>
        <dbReference type="ChEBI" id="CHEBI:193069"/>
        <dbReference type="ChEBI" id="CHEBI:456216"/>
        <dbReference type="EC" id="2.4.99.24"/>
    </reaction>
</comment>
<evidence type="ECO:0000256" key="4">
    <source>
        <dbReference type="ARBA" id="ARBA00044042"/>
    </source>
</evidence>
<dbReference type="HOGENOM" id="CLU_038371_0_0_0"/>
<dbReference type="Proteomes" id="UP000007382">
    <property type="component" value="Chromosome"/>
</dbReference>
<keyword evidence="1" id="KW-0328">Glycosyltransferase</keyword>
<dbReference type="PATRIC" id="fig|1162668.3.peg.1697"/>
<dbReference type="Gene3D" id="3.40.50.2000">
    <property type="entry name" value="Glycogen Phosphorylase B"/>
    <property type="match status" value="2"/>
</dbReference>
<dbReference type="Pfam" id="PF01075">
    <property type="entry name" value="Glyco_transf_9"/>
    <property type="match status" value="1"/>
</dbReference>
<evidence type="ECO:0000256" key="5">
    <source>
        <dbReference type="ARBA" id="ARBA00047503"/>
    </source>
</evidence>
<evidence type="ECO:0000313" key="7">
    <source>
        <dbReference type="EMBL" id="BAM07112.1"/>
    </source>
</evidence>
<evidence type="ECO:0000256" key="1">
    <source>
        <dbReference type="ARBA" id="ARBA00022676"/>
    </source>
</evidence>
<dbReference type="EC" id="2.4.99.24" evidence="4"/>
<proteinExistence type="inferred from homology"/>
<dbReference type="NCBIfam" id="TIGR02195">
    <property type="entry name" value="heptsyl_trn_II"/>
    <property type="match status" value="1"/>
</dbReference>
<gene>
    <name evidence="7" type="ordered locus">LFE_1429</name>
</gene>
<dbReference type="eggNOG" id="COG0859">
    <property type="taxonomic scope" value="Bacteria"/>
</dbReference>
<evidence type="ECO:0000256" key="3">
    <source>
        <dbReference type="ARBA" id="ARBA00043995"/>
    </source>
</evidence>
<comment type="similarity">
    <text evidence="3">Belongs to the glycosyltransferase 9 family.</text>
</comment>
<dbReference type="SUPFAM" id="SSF53756">
    <property type="entry name" value="UDP-Glycosyltransferase/glycogen phosphorylase"/>
    <property type="match status" value="1"/>
</dbReference>
<dbReference type="InterPro" id="IPR011910">
    <property type="entry name" value="RfaF"/>
</dbReference>
<dbReference type="PANTHER" id="PTHR30160">
    <property type="entry name" value="TETRAACYLDISACCHARIDE 4'-KINASE-RELATED"/>
    <property type="match status" value="1"/>
</dbReference>
<feature type="compositionally biased region" description="Polar residues" evidence="6">
    <location>
        <begin position="337"/>
        <end position="354"/>
    </location>
</feature>
<organism evidence="7 8">
    <name type="scientific">Leptospirillum ferrooxidans (strain C2-3)</name>
    <dbReference type="NCBI Taxonomy" id="1162668"/>
    <lineage>
        <taxon>Bacteria</taxon>
        <taxon>Pseudomonadati</taxon>
        <taxon>Nitrospirota</taxon>
        <taxon>Nitrospiria</taxon>
        <taxon>Nitrospirales</taxon>
        <taxon>Nitrospiraceae</taxon>
        <taxon>Leptospirillum</taxon>
    </lineage>
</organism>
<dbReference type="InterPro" id="IPR002201">
    <property type="entry name" value="Glyco_trans_9"/>
</dbReference>
<dbReference type="GO" id="GO:0009244">
    <property type="term" value="P:lipopolysaccharide core region biosynthetic process"/>
    <property type="evidence" value="ECO:0007669"/>
    <property type="project" value="TreeGrafter"/>
</dbReference>